<accession>A2DF45</accession>
<dbReference type="PANTHER" id="PTHR10984:SF25">
    <property type="entry name" value="ENDOPLASMIC RETICULUM-GOLGI INTERMEDIATE COMPARTMENT PROTEIN 3"/>
    <property type="match status" value="1"/>
</dbReference>
<evidence type="ECO:0000259" key="8">
    <source>
        <dbReference type="Pfam" id="PF13850"/>
    </source>
</evidence>
<feature type="transmembrane region" description="Helical" evidence="6">
    <location>
        <begin position="329"/>
        <end position="358"/>
    </location>
</feature>
<keyword evidence="3 6" id="KW-0812">Transmembrane</keyword>
<organism evidence="9 10">
    <name type="scientific">Trichomonas vaginalis (strain ATCC PRA-98 / G3)</name>
    <dbReference type="NCBI Taxonomy" id="412133"/>
    <lineage>
        <taxon>Eukaryota</taxon>
        <taxon>Metamonada</taxon>
        <taxon>Parabasalia</taxon>
        <taxon>Trichomonadida</taxon>
        <taxon>Trichomonadidae</taxon>
        <taxon>Trichomonas</taxon>
    </lineage>
</organism>
<dbReference type="PANTHER" id="PTHR10984">
    <property type="entry name" value="ENDOPLASMIC RETICULUM-GOLGI INTERMEDIATE COMPARTMENT PROTEIN"/>
    <property type="match status" value="1"/>
</dbReference>
<reference evidence="9" key="1">
    <citation type="submission" date="2006-10" db="EMBL/GenBank/DDBJ databases">
        <authorList>
            <person name="Amadeo P."/>
            <person name="Zhao Q."/>
            <person name="Wortman J."/>
            <person name="Fraser-Liggett C."/>
            <person name="Carlton J."/>
        </authorList>
    </citation>
    <scope>NUCLEOTIDE SEQUENCE</scope>
    <source>
        <strain evidence="9">G3</strain>
    </source>
</reference>
<feature type="transmembrane region" description="Helical" evidence="6">
    <location>
        <begin position="305"/>
        <end position="323"/>
    </location>
</feature>
<dbReference type="VEuPathDB" id="TrichDB:TVAG_172950"/>
<evidence type="ECO:0000256" key="5">
    <source>
        <dbReference type="ARBA" id="ARBA00023136"/>
    </source>
</evidence>
<dbReference type="Proteomes" id="UP000001542">
    <property type="component" value="Unassembled WGS sequence"/>
</dbReference>
<dbReference type="AlphaFoldDB" id="A2DF45"/>
<gene>
    <name evidence="9" type="ORF">TVAG_172950</name>
</gene>
<dbReference type="VEuPathDB" id="TrichDB:TVAGG3_0531950"/>
<dbReference type="KEGG" id="tva:5466585"/>
<dbReference type="GO" id="GO:0005783">
    <property type="term" value="C:endoplasmic reticulum"/>
    <property type="evidence" value="ECO:0000318"/>
    <property type="project" value="GO_Central"/>
</dbReference>
<dbReference type="OMA" id="YDLSPFM"/>
<dbReference type="RefSeq" id="XP_001582023.1">
    <property type="nucleotide sequence ID" value="XM_001581973.1"/>
</dbReference>
<dbReference type="OrthoDB" id="270930at2759"/>
<dbReference type="STRING" id="5722.A2DF45"/>
<dbReference type="InterPro" id="IPR045888">
    <property type="entry name" value="Erv"/>
</dbReference>
<comment type="subcellular location">
    <subcellularLocation>
        <location evidence="1">Membrane</location>
        <topology evidence="1">Multi-pass membrane protein</topology>
    </subcellularLocation>
</comment>
<dbReference type="GO" id="GO:0030134">
    <property type="term" value="C:COPII-coated ER to Golgi transport vesicle"/>
    <property type="evidence" value="ECO:0000318"/>
    <property type="project" value="GO_Central"/>
</dbReference>
<feature type="transmembrane region" description="Helical" evidence="6">
    <location>
        <begin position="20"/>
        <end position="39"/>
    </location>
</feature>
<evidence type="ECO:0000259" key="7">
    <source>
        <dbReference type="Pfam" id="PF07970"/>
    </source>
</evidence>
<evidence type="ECO:0000313" key="9">
    <source>
        <dbReference type="EMBL" id="EAY21037.1"/>
    </source>
</evidence>
<reference evidence="9" key="2">
    <citation type="journal article" date="2007" name="Science">
        <title>Draft genome sequence of the sexually transmitted pathogen Trichomonas vaginalis.</title>
        <authorList>
            <person name="Carlton J.M."/>
            <person name="Hirt R.P."/>
            <person name="Silva J.C."/>
            <person name="Delcher A.L."/>
            <person name="Schatz M."/>
            <person name="Zhao Q."/>
            <person name="Wortman J.R."/>
            <person name="Bidwell S.L."/>
            <person name="Alsmark U.C.M."/>
            <person name="Besteiro S."/>
            <person name="Sicheritz-Ponten T."/>
            <person name="Noel C.J."/>
            <person name="Dacks J.B."/>
            <person name="Foster P.G."/>
            <person name="Simillion C."/>
            <person name="Van de Peer Y."/>
            <person name="Miranda-Saavedra D."/>
            <person name="Barton G.J."/>
            <person name="Westrop G.D."/>
            <person name="Mueller S."/>
            <person name="Dessi D."/>
            <person name="Fiori P.L."/>
            <person name="Ren Q."/>
            <person name="Paulsen I."/>
            <person name="Zhang H."/>
            <person name="Bastida-Corcuera F.D."/>
            <person name="Simoes-Barbosa A."/>
            <person name="Brown M.T."/>
            <person name="Hayes R.D."/>
            <person name="Mukherjee M."/>
            <person name="Okumura C.Y."/>
            <person name="Schneider R."/>
            <person name="Smith A.J."/>
            <person name="Vanacova S."/>
            <person name="Villalvazo M."/>
            <person name="Haas B.J."/>
            <person name="Pertea M."/>
            <person name="Feldblyum T.V."/>
            <person name="Utterback T.R."/>
            <person name="Shu C.L."/>
            <person name="Osoegawa K."/>
            <person name="de Jong P.J."/>
            <person name="Hrdy I."/>
            <person name="Horvathova L."/>
            <person name="Zubacova Z."/>
            <person name="Dolezal P."/>
            <person name="Malik S.B."/>
            <person name="Logsdon J.M. Jr."/>
            <person name="Henze K."/>
            <person name="Gupta A."/>
            <person name="Wang C.C."/>
            <person name="Dunne R.L."/>
            <person name="Upcroft J.A."/>
            <person name="Upcroft P."/>
            <person name="White O."/>
            <person name="Salzberg S.L."/>
            <person name="Tang P."/>
            <person name="Chiu C.-H."/>
            <person name="Lee Y.-S."/>
            <person name="Embley T.M."/>
            <person name="Coombs G.H."/>
            <person name="Mottram J.C."/>
            <person name="Tachezy J."/>
            <person name="Fraser-Liggett C.M."/>
            <person name="Johnson P.J."/>
        </authorList>
    </citation>
    <scope>NUCLEOTIDE SEQUENCE [LARGE SCALE GENOMIC DNA]</scope>
    <source>
        <strain evidence="9">G3</strain>
    </source>
</reference>
<protein>
    <recommendedName>
        <fullName evidence="11">Endoplasmic reticulum-Golgi intermediate compartment protein 3</fullName>
    </recommendedName>
</protein>
<evidence type="ECO:0000313" key="10">
    <source>
        <dbReference type="Proteomes" id="UP000001542"/>
    </source>
</evidence>
<evidence type="ECO:0008006" key="11">
    <source>
        <dbReference type="Google" id="ProtNLM"/>
    </source>
</evidence>
<dbReference type="InterPro" id="IPR012936">
    <property type="entry name" value="Erv_C"/>
</dbReference>
<dbReference type="GO" id="GO:0016020">
    <property type="term" value="C:membrane"/>
    <property type="evidence" value="ECO:0007669"/>
    <property type="project" value="UniProtKB-SubCell"/>
</dbReference>
<keyword evidence="5 6" id="KW-0472">Membrane</keyword>
<proteinExistence type="inferred from homology"/>
<dbReference type="InterPro" id="IPR039542">
    <property type="entry name" value="Erv_N"/>
</dbReference>
<evidence type="ECO:0000256" key="2">
    <source>
        <dbReference type="ARBA" id="ARBA00005648"/>
    </source>
</evidence>
<comment type="similarity">
    <text evidence="2">Belongs to the ERGIC family.</text>
</comment>
<dbReference type="eggNOG" id="KOG2667">
    <property type="taxonomic scope" value="Eukaryota"/>
</dbReference>
<dbReference type="EMBL" id="DS113193">
    <property type="protein sequence ID" value="EAY21037.1"/>
    <property type="molecule type" value="Genomic_DNA"/>
</dbReference>
<dbReference type="InParanoid" id="A2DF45"/>
<evidence type="ECO:0000256" key="1">
    <source>
        <dbReference type="ARBA" id="ARBA00004141"/>
    </source>
</evidence>
<dbReference type="Pfam" id="PF13850">
    <property type="entry name" value="ERGIC_N"/>
    <property type="match status" value="1"/>
</dbReference>
<evidence type="ECO:0000256" key="3">
    <source>
        <dbReference type="ARBA" id="ARBA00022692"/>
    </source>
</evidence>
<sequence length="371" mass="41742">MLSKFDVFPKFADKSVNIQTFTGGLISFLTTLWVCFLLVGKIHGLIYPEIKSSVVLDKEHVDGQRKTFINFDITIGSPCTMLHIDLFEHDGYQKTNIIENISLTRYAQSGEDINDLLEKRVPSKSKKQDFPPDYCGNCYLSTDKKCCNTCREVMDVFKAKGLTYYASFRWEQCIREGVLDFGNETCRIKGKLKVKKQSGNFHIALGANTNDNYKGHSHDLSSVDASHKLNHVIHSLTFGEPVDYYKPQLTDVEMQLPELNGSNYWMVTYYLHAAPERISTTDKIDSYRYSAFPSRRKVTNKTKKGFPGIVFYYDFAPMIVVYQPTHGSIRSIIVDICGIVGGAFSFAAIIDALAFGALSGIRGKTMIGKAA</sequence>
<feature type="domain" description="Endoplasmic reticulum vesicle transporter N-terminal" evidence="8">
    <location>
        <begin position="2"/>
        <end position="93"/>
    </location>
</feature>
<keyword evidence="10" id="KW-1185">Reference proteome</keyword>
<name>A2DF45_TRIV3</name>
<evidence type="ECO:0000256" key="4">
    <source>
        <dbReference type="ARBA" id="ARBA00022989"/>
    </source>
</evidence>
<keyword evidence="4 6" id="KW-1133">Transmembrane helix</keyword>
<dbReference type="Pfam" id="PF07970">
    <property type="entry name" value="COPIIcoated_ERV"/>
    <property type="match status" value="1"/>
</dbReference>
<evidence type="ECO:0000256" key="6">
    <source>
        <dbReference type="SAM" id="Phobius"/>
    </source>
</evidence>
<feature type="domain" description="Endoplasmic reticulum vesicle transporter C-terminal" evidence="7">
    <location>
        <begin position="138"/>
        <end position="351"/>
    </location>
</feature>